<feature type="chain" id="PRO_5037676332" evidence="1">
    <location>
        <begin position="21"/>
        <end position="197"/>
    </location>
</feature>
<reference evidence="3" key="1">
    <citation type="journal article" date="2016" name="Nature">
        <title>Genome evolution in the allotetraploid frog Xenopus laevis.</title>
        <authorList>
            <person name="Session A.M."/>
            <person name="Uno Y."/>
            <person name="Kwon T."/>
            <person name="Chapman J.A."/>
            <person name="Toyoda A."/>
            <person name="Takahashi S."/>
            <person name="Fukui A."/>
            <person name="Hikosaka A."/>
            <person name="Suzuki A."/>
            <person name="Kondo M."/>
            <person name="van Heeringen S.J."/>
            <person name="Quigley I."/>
            <person name="Heinz S."/>
            <person name="Ogino H."/>
            <person name="Ochi H."/>
            <person name="Hellsten U."/>
            <person name="Lyons J.B."/>
            <person name="Simakov O."/>
            <person name="Putnam N."/>
            <person name="Stites J."/>
            <person name="Kuroki Y."/>
            <person name="Tanaka T."/>
            <person name="Michiue T."/>
            <person name="Watanabe M."/>
            <person name="Bogdanovic O."/>
            <person name="Lister R."/>
            <person name="Georgiou G."/>
            <person name="Paranjpe S.S."/>
            <person name="van Kruijsbergen I."/>
            <person name="Shu S."/>
            <person name="Carlson J."/>
            <person name="Kinoshita T."/>
            <person name="Ohta Y."/>
            <person name="Mawaribuchi S."/>
            <person name="Jenkins J."/>
            <person name="Grimwood J."/>
            <person name="Schmutz J."/>
            <person name="Mitros T."/>
            <person name="Mozaffari S.V."/>
            <person name="Suzuki Y."/>
            <person name="Haramoto Y."/>
            <person name="Yamamoto T.S."/>
            <person name="Takagi C."/>
            <person name="Heald R."/>
            <person name="Miller K."/>
            <person name="Haudenschild C."/>
            <person name="Kitzman J."/>
            <person name="Nakayama T."/>
            <person name="Izutsu Y."/>
            <person name="Robert J."/>
            <person name="Fortriede J."/>
            <person name="Burns K."/>
            <person name="Lotay V."/>
            <person name="Karimi K."/>
            <person name="Yasuoka Y."/>
            <person name="Dichmann D.S."/>
            <person name="Flajnik M.F."/>
            <person name="Houston D.W."/>
            <person name="Shendure J."/>
            <person name="DuPasquier L."/>
            <person name="Vize P.D."/>
            <person name="Zorn A.M."/>
            <person name="Ito M."/>
            <person name="Marcotte E.M."/>
            <person name="Wallingford J.B."/>
            <person name="Ito Y."/>
            <person name="Asashima M."/>
            <person name="Ueno N."/>
            <person name="Matsuda Y."/>
            <person name="Veenstra G.J."/>
            <person name="Fujiyama A."/>
            <person name="Harland R.M."/>
            <person name="Taira M."/>
            <person name="Rokhsar D.S."/>
        </authorList>
    </citation>
    <scope>NUCLEOTIDE SEQUENCE [LARGE SCALE GENOMIC DNA]</scope>
    <source>
        <strain evidence="3">J</strain>
    </source>
</reference>
<evidence type="ECO:0000313" key="3">
    <source>
        <dbReference type="Proteomes" id="UP000694892"/>
    </source>
</evidence>
<sequence>MATIHPAVLDFFSLAILVTAVKEAEAPLSRAGWWSRVCSGVPDVLRACQCLSAPHFPRCLPLCPAAADADVALLQALHLLPKKTDFDVVGEEDETRAEEKEDGELLMLLMPLTAKDHDHNVHPAEFPALPNSIRHNLSLNDCLIWTLDLESADMRGADAADAFPPHITGETKPCISAVSCVPDPELTLQAQIVVFSL</sequence>
<protein>
    <submittedName>
        <fullName evidence="2">Uncharacterized protein</fullName>
    </submittedName>
</protein>
<gene>
    <name evidence="2" type="ORF">XELAEV_18039204mg</name>
</gene>
<evidence type="ECO:0000256" key="1">
    <source>
        <dbReference type="SAM" id="SignalP"/>
    </source>
</evidence>
<dbReference type="EMBL" id="CM004480">
    <property type="protein sequence ID" value="OCT67906.1"/>
    <property type="molecule type" value="Genomic_DNA"/>
</dbReference>
<evidence type="ECO:0000313" key="2">
    <source>
        <dbReference type="EMBL" id="OCT67906.1"/>
    </source>
</evidence>
<keyword evidence="1" id="KW-0732">Signal</keyword>
<dbReference type="AlphaFoldDB" id="A0A974H851"/>
<dbReference type="Proteomes" id="UP000694892">
    <property type="component" value="Chromosome 8L"/>
</dbReference>
<organism evidence="2 3">
    <name type="scientific">Xenopus laevis</name>
    <name type="common">African clawed frog</name>
    <dbReference type="NCBI Taxonomy" id="8355"/>
    <lineage>
        <taxon>Eukaryota</taxon>
        <taxon>Metazoa</taxon>
        <taxon>Chordata</taxon>
        <taxon>Craniata</taxon>
        <taxon>Vertebrata</taxon>
        <taxon>Euteleostomi</taxon>
        <taxon>Amphibia</taxon>
        <taxon>Batrachia</taxon>
        <taxon>Anura</taxon>
        <taxon>Pipoidea</taxon>
        <taxon>Pipidae</taxon>
        <taxon>Xenopodinae</taxon>
        <taxon>Xenopus</taxon>
        <taxon>Xenopus</taxon>
    </lineage>
</organism>
<name>A0A974H851_XENLA</name>
<accession>A0A974H851</accession>
<feature type="signal peptide" evidence="1">
    <location>
        <begin position="1"/>
        <end position="20"/>
    </location>
</feature>
<proteinExistence type="predicted"/>